<dbReference type="EMBL" id="LGUA01001110">
    <property type="protein sequence ID" value="OAX79218.1"/>
    <property type="molecule type" value="Genomic_DNA"/>
</dbReference>
<feature type="region of interest" description="Disordered" evidence="1">
    <location>
        <begin position="1"/>
        <end position="56"/>
    </location>
</feature>
<protein>
    <submittedName>
        <fullName evidence="2">Uncharacterized protein</fullName>
    </submittedName>
</protein>
<dbReference type="Proteomes" id="UP000091918">
    <property type="component" value="Unassembled WGS sequence"/>
</dbReference>
<comment type="caution">
    <text evidence="2">The sequence shown here is derived from an EMBL/GenBank/DDBJ whole genome shotgun (WGS) entry which is preliminary data.</text>
</comment>
<dbReference type="AlphaFoldDB" id="A0A1B7NQY9"/>
<evidence type="ECO:0000313" key="3">
    <source>
        <dbReference type="Proteomes" id="UP000091918"/>
    </source>
</evidence>
<proteinExistence type="predicted"/>
<evidence type="ECO:0000313" key="2">
    <source>
        <dbReference type="EMBL" id="OAX79218.1"/>
    </source>
</evidence>
<sequence>MDSSSTMMRSSHAISHRRIAGMESTMPALRTRRVAKSTPPVDRIRDHENASSPCPSKADELGLKVVASRINGLTGQSLEEFPNEVLTQGGNWVLGVAG</sequence>
<gene>
    <name evidence="2" type="ORF">ACJ72_06467</name>
</gene>
<keyword evidence="3" id="KW-1185">Reference proteome</keyword>
<feature type="compositionally biased region" description="Polar residues" evidence="1">
    <location>
        <begin position="1"/>
        <end position="13"/>
    </location>
</feature>
<reference evidence="2 3" key="1">
    <citation type="submission" date="2015-07" db="EMBL/GenBank/DDBJ databases">
        <title>Emmonsia species relationships and genome sequence.</title>
        <authorList>
            <person name="Cuomo C.A."/>
            <person name="Schwartz I.S."/>
            <person name="Kenyon C."/>
            <person name="de Hoog G.S."/>
            <person name="Govender N.P."/>
            <person name="Botha A."/>
            <person name="Moreno L."/>
            <person name="de Vries M."/>
            <person name="Munoz J.F."/>
            <person name="Stielow J.B."/>
        </authorList>
    </citation>
    <scope>NUCLEOTIDE SEQUENCE [LARGE SCALE GENOMIC DNA]</scope>
    <source>
        <strain evidence="2 3">CBS 136260</strain>
    </source>
</reference>
<organism evidence="2 3">
    <name type="scientific">Emergomyces africanus</name>
    <dbReference type="NCBI Taxonomy" id="1955775"/>
    <lineage>
        <taxon>Eukaryota</taxon>
        <taxon>Fungi</taxon>
        <taxon>Dikarya</taxon>
        <taxon>Ascomycota</taxon>
        <taxon>Pezizomycotina</taxon>
        <taxon>Eurotiomycetes</taxon>
        <taxon>Eurotiomycetidae</taxon>
        <taxon>Onygenales</taxon>
        <taxon>Ajellomycetaceae</taxon>
        <taxon>Emergomyces</taxon>
    </lineage>
</organism>
<name>A0A1B7NQY9_9EURO</name>
<dbReference type="STRING" id="1658172.A0A1B7NQY9"/>
<accession>A0A1B7NQY9</accession>
<evidence type="ECO:0000256" key="1">
    <source>
        <dbReference type="SAM" id="MobiDB-lite"/>
    </source>
</evidence>